<proteinExistence type="predicted"/>
<organism evidence="1 2">
    <name type="scientific">Poseidonibacter ostreae</name>
    <dbReference type="NCBI Taxonomy" id="2654171"/>
    <lineage>
        <taxon>Bacteria</taxon>
        <taxon>Pseudomonadati</taxon>
        <taxon>Campylobacterota</taxon>
        <taxon>Epsilonproteobacteria</taxon>
        <taxon>Campylobacterales</taxon>
        <taxon>Arcobacteraceae</taxon>
        <taxon>Poseidonibacter</taxon>
    </lineage>
</organism>
<reference evidence="1 2" key="1">
    <citation type="submission" date="2019-10" db="EMBL/GenBank/DDBJ databases">
        <title>Poseidonibacter ostreae sp. nov., isolated from the gut of the Ostrea denselamellosa.</title>
        <authorList>
            <person name="Choi A."/>
        </authorList>
    </citation>
    <scope>NUCLEOTIDE SEQUENCE [LARGE SCALE GENOMIC DNA]</scope>
    <source>
        <strain evidence="1 2">SJOD-M-33</strain>
    </source>
</reference>
<dbReference type="RefSeq" id="WP_152279903.1">
    <property type="nucleotide sequence ID" value="NZ_WFKK01000068.1"/>
</dbReference>
<evidence type="ECO:0000313" key="2">
    <source>
        <dbReference type="Proteomes" id="UP000472839"/>
    </source>
</evidence>
<dbReference type="AlphaFoldDB" id="A0A6L4WNE6"/>
<evidence type="ECO:0000313" key="1">
    <source>
        <dbReference type="EMBL" id="KAB7884974.1"/>
    </source>
</evidence>
<sequence>MTTNKNKRLTDSKYIAKKEFEANKLKELTIKGISLTHADKYNFIVEGNNSRGYFGILKAALRRFFVLLNGEISIAFENFADLYEDVKPSMPCNLIDIENIKKELLKGLENEKA</sequence>
<dbReference type="EMBL" id="WFKK01000068">
    <property type="protein sequence ID" value="KAB7884974.1"/>
    <property type="molecule type" value="Genomic_DNA"/>
</dbReference>
<gene>
    <name evidence="1" type="ORF">GBG19_14990</name>
</gene>
<protein>
    <submittedName>
        <fullName evidence="1">Uncharacterized protein</fullName>
    </submittedName>
</protein>
<dbReference type="Proteomes" id="UP000472839">
    <property type="component" value="Unassembled WGS sequence"/>
</dbReference>
<comment type="caution">
    <text evidence="1">The sequence shown here is derived from an EMBL/GenBank/DDBJ whole genome shotgun (WGS) entry which is preliminary data.</text>
</comment>
<accession>A0A6L4WNE6</accession>
<name>A0A6L4WNE6_9BACT</name>